<dbReference type="EMBL" id="JBHSXL010000007">
    <property type="protein sequence ID" value="MFC6892597.1"/>
    <property type="molecule type" value="Genomic_DNA"/>
</dbReference>
<dbReference type="Proteomes" id="UP001596296">
    <property type="component" value="Unassembled WGS sequence"/>
</dbReference>
<evidence type="ECO:0000256" key="1">
    <source>
        <dbReference type="SAM" id="MobiDB-lite"/>
    </source>
</evidence>
<feature type="compositionally biased region" description="Acidic residues" evidence="1">
    <location>
        <begin position="1"/>
        <end position="13"/>
    </location>
</feature>
<evidence type="ECO:0000313" key="2">
    <source>
        <dbReference type="EMBL" id="MFC6892597.1"/>
    </source>
</evidence>
<dbReference type="AlphaFoldDB" id="A0ABD5UWT9"/>
<name>A0ABD5UWT9_9EURY</name>
<organism evidence="2 3">
    <name type="scientific">Halopenitus salinus</name>
    <dbReference type="NCBI Taxonomy" id="1198295"/>
    <lineage>
        <taxon>Archaea</taxon>
        <taxon>Methanobacteriati</taxon>
        <taxon>Methanobacteriota</taxon>
        <taxon>Stenosarchaea group</taxon>
        <taxon>Halobacteria</taxon>
        <taxon>Halobacteriales</taxon>
        <taxon>Haloferacaceae</taxon>
        <taxon>Halopenitus</taxon>
    </lineage>
</organism>
<gene>
    <name evidence="2" type="ORF">ACFQE9_08260</name>
</gene>
<evidence type="ECO:0000313" key="3">
    <source>
        <dbReference type="Proteomes" id="UP001596296"/>
    </source>
</evidence>
<proteinExistence type="predicted"/>
<reference evidence="2 3" key="1">
    <citation type="journal article" date="2019" name="Int. J. Syst. Evol. Microbiol.">
        <title>The Global Catalogue of Microorganisms (GCM) 10K type strain sequencing project: providing services to taxonomists for standard genome sequencing and annotation.</title>
        <authorList>
            <consortium name="The Broad Institute Genomics Platform"/>
            <consortium name="The Broad Institute Genome Sequencing Center for Infectious Disease"/>
            <person name="Wu L."/>
            <person name="Ma J."/>
        </authorList>
    </citation>
    <scope>NUCLEOTIDE SEQUENCE [LARGE SCALE GENOMIC DNA]</scope>
    <source>
        <strain evidence="2 3">SKJ47</strain>
    </source>
</reference>
<comment type="caution">
    <text evidence="2">The sequence shown here is derived from an EMBL/GenBank/DDBJ whole genome shotgun (WGS) entry which is preliminary data.</text>
</comment>
<keyword evidence="3" id="KW-1185">Reference proteome</keyword>
<sequence>MTRDDDTPEEDAPTDAGDGPEPVPDSDPRHIDPAGDLADAVESGDLELTLADDTDAEELRDLVDAAESGELGSVEPGLEAQVRIARALLEDVDDGEE</sequence>
<dbReference type="RefSeq" id="WP_379743087.1">
    <property type="nucleotide sequence ID" value="NZ_JBHSVN010000003.1"/>
</dbReference>
<feature type="region of interest" description="Disordered" evidence="1">
    <location>
        <begin position="1"/>
        <end position="36"/>
    </location>
</feature>
<protein>
    <submittedName>
        <fullName evidence="2">Uncharacterized protein</fullName>
    </submittedName>
</protein>
<accession>A0ABD5UWT9</accession>